<dbReference type="AlphaFoldDB" id="A0A6G0JC59"/>
<evidence type="ECO:0000313" key="2">
    <source>
        <dbReference type="Proteomes" id="UP000488956"/>
    </source>
</evidence>
<sequence length="19" mass="2354">HLRTRRPTSKPDAEALWYR</sequence>
<dbReference type="Proteomes" id="UP000488956">
    <property type="component" value="Unassembled WGS sequence"/>
</dbReference>
<gene>
    <name evidence="1" type="ORF">PF010_g33259</name>
</gene>
<feature type="non-terminal residue" evidence="1">
    <location>
        <position position="1"/>
    </location>
</feature>
<name>A0A6G0JC59_9STRA</name>
<proteinExistence type="predicted"/>
<protein>
    <submittedName>
        <fullName evidence="1">Uncharacterized protein</fullName>
    </submittedName>
</protein>
<reference evidence="1 2" key="1">
    <citation type="submission" date="2018-09" db="EMBL/GenBank/DDBJ databases">
        <title>Genomic investigation of the strawberry pathogen Phytophthora fragariae indicates pathogenicity is determined by transcriptional variation in three key races.</title>
        <authorList>
            <person name="Adams T.M."/>
            <person name="Armitage A.D."/>
            <person name="Sobczyk M.K."/>
            <person name="Bates H.J."/>
            <person name="Dunwell J.M."/>
            <person name="Nellist C.F."/>
            <person name="Harrison R.J."/>
        </authorList>
    </citation>
    <scope>NUCLEOTIDE SEQUENCE [LARGE SCALE GENOMIC DNA]</scope>
    <source>
        <strain evidence="1 2">ONT-3</strain>
    </source>
</reference>
<comment type="caution">
    <text evidence="1">The sequence shown here is derived from an EMBL/GenBank/DDBJ whole genome shotgun (WGS) entry which is preliminary data.</text>
</comment>
<dbReference type="EMBL" id="QXFX01012486">
    <property type="protein sequence ID" value="KAE9043676.1"/>
    <property type="molecule type" value="Genomic_DNA"/>
</dbReference>
<accession>A0A6G0JC59</accession>
<evidence type="ECO:0000313" key="1">
    <source>
        <dbReference type="EMBL" id="KAE9043676.1"/>
    </source>
</evidence>
<organism evidence="1 2">
    <name type="scientific">Phytophthora fragariae</name>
    <dbReference type="NCBI Taxonomy" id="53985"/>
    <lineage>
        <taxon>Eukaryota</taxon>
        <taxon>Sar</taxon>
        <taxon>Stramenopiles</taxon>
        <taxon>Oomycota</taxon>
        <taxon>Peronosporomycetes</taxon>
        <taxon>Peronosporales</taxon>
        <taxon>Peronosporaceae</taxon>
        <taxon>Phytophthora</taxon>
    </lineage>
</organism>